<evidence type="ECO:0000313" key="2">
    <source>
        <dbReference type="EMBL" id="GIX61306.1"/>
    </source>
</evidence>
<proteinExistence type="predicted"/>
<keyword evidence="3" id="KW-1185">Reference proteome</keyword>
<accession>A0AAV4LMQ8</accession>
<dbReference type="RefSeq" id="XP_067713377.1">
    <property type="nucleotide sequence ID" value="XM_067857276.1"/>
</dbReference>
<dbReference type="Proteomes" id="UP001497744">
    <property type="component" value="Unassembled WGS sequence"/>
</dbReference>
<evidence type="ECO:0000313" key="3">
    <source>
        <dbReference type="Proteomes" id="UP001497744"/>
    </source>
</evidence>
<dbReference type="GeneID" id="94192789"/>
<dbReference type="EMBL" id="BPLF01000001">
    <property type="protein sequence ID" value="GIX61306.1"/>
    <property type="molecule type" value="Genomic_DNA"/>
</dbReference>
<gene>
    <name evidence="2" type="ORF">BcabD6B2_07410</name>
</gene>
<name>A0AAV4LMQ8_BABCB</name>
<protein>
    <submittedName>
        <fullName evidence="2">Uncharacterized protein</fullName>
    </submittedName>
</protein>
<sequence>MIFAAPSVLTYSSWNALCVLFVASYHLDDQRPVLRARPPNHLLPHLVRQLPVEPAVDVGSDCLLDHLDLGHGREHVRRVHPVPRPRRRLEELHYVLDPDPVLGARVEDAGERAVVLEFARPRLDPLLVLHEVYLVQHQRHRLPGLRRLLTVLIALLATDGHQVAVGGRPFRLLSMAPPVRRPVPQSRAPFRPPMGFARRRPRERPDDSEEPRVRALHRVEHEQAHVGLLVRSPRRVHQRRAEPPPPVRLQEAGAVREYHLAAAHAEDAFDVLPGGVDLGRHGGERRAEQRVHQRALPRVGEPRQRHSHDRRVFGLPRRVPRDGAGLRRYYVLRVRHTLSGTGCRVAFAP</sequence>
<reference evidence="2 3" key="1">
    <citation type="submission" date="2021-06" db="EMBL/GenBank/DDBJ databases">
        <title>Genome sequence of Babesia caballi.</title>
        <authorList>
            <person name="Yamagishi J."/>
            <person name="Kidaka T."/>
            <person name="Ochi A."/>
        </authorList>
    </citation>
    <scope>NUCLEOTIDE SEQUENCE [LARGE SCALE GENOMIC DNA]</scope>
    <source>
        <strain evidence="2">USDA-D6B2</strain>
    </source>
</reference>
<dbReference type="AlphaFoldDB" id="A0AAV4LMQ8"/>
<organism evidence="2 3">
    <name type="scientific">Babesia caballi</name>
    <dbReference type="NCBI Taxonomy" id="5871"/>
    <lineage>
        <taxon>Eukaryota</taxon>
        <taxon>Sar</taxon>
        <taxon>Alveolata</taxon>
        <taxon>Apicomplexa</taxon>
        <taxon>Aconoidasida</taxon>
        <taxon>Piroplasmida</taxon>
        <taxon>Babesiidae</taxon>
        <taxon>Babesia</taxon>
    </lineage>
</organism>
<evidence type="ECO:0000256" key="1">
    <source>
        <dbReference type="SAM" id="MobiDB-lite"/>
    </source>
</evidence>
<comment type="caution">
    <text evidence="2">The sequence shown here is derived from an EMBL/GenBank/DDBJ whole genome shotgun (WGS) entry which is preliminary data.</text>
</comment>
<feature type="region of interest" description="Disordered" evidence="1">
    <location>
        <begin position="183"/>
        <end position="212"/>
    </location>
</feature>